<accession>A0A977PXN1</accession>
<sequence length="217" mass="25107">MGCLKEKQGAHVVTLNSEMVMLAEANPEVSEIIRQADLVIPDGAGVILYLRLEGEQQKRCPGIELAESLITQVADMDNPPLIVFYGGQPGVTKQAAYYWELRFPHLNILTNHGYLSTEEQQEWCQTLAEKQPQIILVGLGVPRQETWIREHRHLCPHAIWIGVGGSFDVWSGQKQRAPQWFCDNNLEWFYRLYQEPWRWKRMLVLPQFLLRTLVARK</sequence>
<evidence type="ECO:0000256" key="1">
    <source>
        <dbReference type="ARBA" id="ARBA00022676"/>
    </source>
</evidence>
<dbReference type="Pfam" id="PF03808">
    <property type="entry name" value="Glyco_tran_WecG"/>
    <property type="match status" value="1"/>
</dbReference>
<dbReference type="EMBL" id="CP073041">
    <property type="protein sequence ID" value="UXE62964.1"/>
    <property type="molecule type" value="Genomic_DNA"/>
</dbReference>
<evidence type="ECO:0000256" key="2">
    <source>
        <dbReference type="ARBA" id="ARBA00022679"/>
    </source>
</evidence>
<dbReference type="NCBIfam" id="TIGR00696">
    <property type="entry name" value="wecG_tagA_cpsF"/>
    <property type="match status" value="1"/>
</dbReference>
<protein>
    <submittedName>
        <fullName evidence="3">WecB/TagA/CpsF family glycosyltransferase</fullName>
    </submittedName>
</protein>
<dbReference type="InterPro" id="IPR004629">
    <property type="entry name" value="WecG_TagA_CpsF"/>
</dbReference>
<dbReference type="PANTHER" id="PTHR34136:SF1">
    <property type="entry name" value="UDP-N-ACETYL-D-MANNOSAMINURONIC ACID TRANSFERASE"/>
    <property type="match status" value="1"/>
</dbReference>
<keyword evidence="1" id="KW-0328">Glycosyltransferase</keyword>
<dbReference type="Proteomes" id="UP001065613">
    <property type="component" value="Chromosome"/>
</dbReference>
<keyword evidence="2" id="KW-0808">Transferase</keyword>
<reference evidence="3" key="1">
    <citation type="submission" date="2021-04" db="EMBL/GenBank/DDBJ databases">
        <title>Genome sequence of Woronichinia naegeliana from Washington state freshwater lake bloom.</title>
        <authorList>
            <person name="Dreher T.W."/>
        </authorList>
    </citation>
    <scope>NUCLEOTIDE SEQUENCE</scope>
    <source>
        <strain evidence="3">WA131</strain>
    </source>
</reference>
<organism evidence="3">
    <name type="scientific">Woronichinia naegeliana WA131</name>
    <dbReference type="NCBI Taxonomy" id="2824559"/>
    <lineage>
        <taxon>Bacteria</taxon>
        <taxon>Bacillati</taxon>
        <taxon>Cyanobacteriota</taxon>
        <taxon>Cyanophyceae</taxon>
        <taxon>Synechococcales</taxon>
        <taxon>Coelosphaeriaceae</taxon>
        <taxon>Woronichinia</taxon>
    </lineage>
</organism>
<dbReference type="KEGG" id="wna:KA717_09865"/>
<gene>
    <name evidence="3" type="ORF">KA717_09865</name>
</gene>
<dbReference type="AlphaFoldDB" id="A0A977PXN1"/>
<evidence type="ECO:0000313" key="3">
    <source>
        <dbReference type="EMBL" id="UXE62964.1"/>
    </source>
</evidence>
<name>A0A977PXN1_9CYAN</name>
<dbReference type="CDD" id="cd06533">
    <property type="entry name" value="Glyco_transf_WecG_TagA"/>
    <property type="match status" value="1"/>
</dbReference>
<dbReference type="GO" id="GO:0016758">
    <property type="term" value="F:hexosyltransferase activity"/>
    <property type="evidence" value="ECO:0007669"/>
    <property type="project" value="TreeGrafter"/>
</dbReference>
<proteinExistence type="predicted"/>
<dbReference type="PANTHER" id="PTHR34136">
    <property type="match status" value="1"/>
</dbReference>